<keyword evidence="3" id="KW-0547">Nucleotide-binding</keyword>
<evidence type="ECO:0000256" key="1">
    <source>
        <dbReference type="ARBA" id="ARBA00022490"/>
    </source>
</evidence>
<keyword evidence="10" id="KW-1185">Reference proteome</keyword>
<dbReference type="GO" id="GO:0004467">
    <property type="term" value="F:long-chain fatty acid-CoA ligase activity"/>
    <property type="evidence" value="ECO:0007669"/>
    <property type="project" value="UniProtKB-EC"/>
</dbReference>
<organism evidence="9 10">
    <name type="scientific">Urocitellus parryii</name>
    <name type="common">Arctic ground squirrel</name>
    <name type="synonym">Spermophilus parryii</name>
    <dbReference type="NCBI Taxonomy" id="9999"/>
    <lineage>
        <taxon>Eukaryota</taxon>
        <taxon>Metazoa</taxon>
        <taxon>Chordata</taxon>
        <taxon>Craniata</taxon>
        <taxon>Vertebrata</taxon>
        <taxon>Euteleostomi</taxon>
        <taxon>Mammalia</taxon>
        <taxon>Eutheria</taxon>
        <taxon>Euarchontoglires</taxon>
        <taxon>Glires</taxon>
        <taxon>Rodentia</taxon>
        <taxon>Sciuromorpha</taxon>
        <taxon>Sciuridae</taxon>
        <taxon>Xerinae</taxon>
        <taxon>Marmotini</taxon>
        <taxon>Urocitellus</taxon>
    </lineage>
</organism>
<accession>A0A8D2IF63</accession>
<dbReference type="GeneTree" id="ENSGT00940000164043"/>
<keyword evidence="4" id="KW-0276">Fatty acid metabolism</keyword>
<evidence type="ECO:0000256" key="6">
    <source>
        <dbReference type="ARBA" id="ARBA00024484"/>
    </source>
</evidence>
<keyword evidence="4" id="KW-0443">Lipid metabolism</keyword>
<evidence type="ECO:0000313" key="9">
    <source>
        <dbReference type="Ensembl" id="ENSUPAP00010030124.1"/>
    </source>
</evidence>
<dbReference type="PANTHER" id="PTHR43272:SF101">
    <property type="entry name" value="ACYL-COA SYNTHETASE BUBBLEGUM FAMILY MEMBER 2-RELATED"/>
    <property type="match status" value="1"/>
</dbReference>
<proteinExistence type="predicted"/>
<reference evidence="9" key="1">
    <citation type="submission" date="2025-08" db="UniProtKB">
        <authorList>
            <consortium name="Ensembl"/>
        </authorList>
    </citation>
    <scope>IDENTIFICATION</scope>
</reference>
<evidence type="ECO:0000256" key="5">
    <source>
        <dbReference type="ARBA" id="ARBA00022840"/>
    </source>
</evidence>
<dbReference type="Pfam" id="PF00501">
    <property type="entry name" value="AMP-binding"/>
    <property type="match status" value="1"/>
</dbReference>
<dbReference type="Ensembl" id="ENSUPAT00010034232.1">
    <property type="protein sequence ID" value="ENSUPAP00010030124.1"/>
    <property type="gene ID" value="ENSUPAG00010023649.1"/>
</dbReference>
<dbReference type="GO" id="GO:0016020">
    <property type="term" value="C:membrane"/>
    <property type="evidence" value="ECO:0007669"/>
    <property type="project" value="TreeGrafter"/>
</dbReference>
<dbReference type="Gene3D" id="3.40.50.12780">
    <property type="entry name" value="N-terminal domain of ligase-like"/>
    <property type="match status" value="1"/>
</dbReference>
<dbReference type="PANTHER" id="PTHR43272">
    <property type="entry name" value="LONG-CHAIN-FATTY-ACID--COA LIGASE"/>
    <property type="match status" value="1"/>
</dbReference>
<feature type="domain" description="AMP-dependent synthetase/ligase" evidence="8">
    <location>
        <begin position="38"/>
        <end position="464"/>
    </location>
</feature>
<dbReference type="Proteomes" id="UP000694417">
    <property type="component" value="Unplaced"/>
</dbReference>
<dbReference type="AlphaFoldDB" id="A0A8D2IF63"/>
<evidence type="ECO:0000256" key="7">
    <source>
        <dbReference type="ARBA" id="ARBA00026121"/>
    </source>
</evidence>
<evidence type="ECO:0000256" key="3">
    <source>
        <dbReference type="ARBA" id="ARBA00022741"/>
    </source>
</evidence>
<keyword evidence="2" id="KW-0436">Ligase</keyword>
<dbReference type="GO" id="GO:0005783">
    <property type="term" value="C:endoplasmic reticulum"/>
    <property type="evidence" value="ECO:0007669"/>
    <property type="project" value="TreeGrafter"/>
</dbReference>
<dbReference type="GO" id="GO:0005524">
    <property type="term" value="F:ATP binding"/>
    <property type="evidence" value="ECO:0007669"/>
    <property type="project" value="UniProtKB-KW"/>
</dbReference>
<evidence type="ECO:0000313" key="10">
    <source>
        <dbReference type="Proteomes" id="UP000694417"/>
    </source>
</evidence>
<evidence type="ECO:0000259" key="8">
    <source>
        <dbReference type="Pfam" id="PF00501"/>
    </source>
</evidence>
<dbReference type="Pfam" id="PF23562">
    <property type="entry name" value="AMP-binding_C_3"/>
    <property type="match status" value="1"/>
</dbReference>
<evidence type="ECO:0000256" key="4">
    <source>
        <dbReference type="ARBA" id="ARBA00022832"/>
    </source>
</evidence>
<dbReference type="SUPFAM" id="SSF56801">
    <property type="entry name" value="Acetyl-CoA synthetase-like"/>
    <property type="match status" value="1"/>
</dbReference>
<dbReference type="EC" id="6.2.1.3" evidence="7"/>
<sequence length="657" mass="73931">HNYWTSERHGQVQLRLEKNSLDCEAPHTVHDMVMDTAIKYADYIALGSKHKNGWHTLTYIEYYEQCRRAAKAFLKLGLERFHSVGIMGFNSAEWAIASIGAIMAGGFSVGILSTNSPKACQVIAENTDMDIFVVDNDRQLQKVTQIQSYLKHLKGIVQYKDELQVEQENLYSWKEFLNLAGDISDEKLDRVIDSQKPNQCCTLVYSMGSTSLSKIVMLSHDNITWTTAATVQSLCYKCPPEGQEVLVSYLPLSYIKAQIFDMWVAILVAGTLYFAPPEAGRVGMIPRPPGAGFLMDMLQEVQPTTFYGTPWIWERMLDNLKTSQLDSSPFRRKLDCWAMKLGLSTNKKRMFEQVHPPLCFRLAKMLTFNRARKFLGLSHCEQFFNIGPGLPTATLDFFLSLNIPIFELYGLSEGTGIHTLSSHQAFRLPSCGKGLPNTHTKVKENEKCTGNICIWGRNIFMGYLNDKEGTQKMMDCYGWMNTGDLGCLDVNGFLYVLGNVKDLITLSSGEKINPRPIEERVKTHIPIVRHVMVVGQDAPYLCALLTLKCQINSETGEPRTALTSEAVAFCRKLKSQSTRLTDILHKRDPVVMEFISQGIKAVNAEAPSESARIIKWAILDTDFSVGGGELGITERLKRVAVAKMYQAEIDDLYKDLT</sequence>
<reference evidence="9" key="2">
    <citation type="submission" date="2025-09" db="UniProtKB">
        <authorList>
            <consortium name="Ensembl"/>
        </authorList>
    </citation>
    <scope>IDENTIFICATION</scope>
</reference>
<protein>
    <recommendedName>
        <fullName evidence="7">long-chain-fatty-acid--CoA ligase</fullName>
        <ecNumber evidence="7">6.2.1.3</ecNumber>
    </recommendedName>
</protein>
<gene>
    <name evidence="9" type="primary">LOC113193610</name>
</gene>
<keyword evidence="5" id="KW-0067">ATP-binding</keyword>
<keyword evidence="1" id="KW-0963">Cytoplasm</keyword>
<comment type="catalytic activity">
    <reaction evidence="6">
        <text>a long-chain fatty acid + ATP + CoA = a long-chain fatty acyl-CoA + AMP + diphosphate</text>
        <dbReference type="Rhea" id="RHEA:15421"/>
        <dbReference type="ChEBI" id="CHEBI:30616"/>
        <dbReference type="ChEBI" id="CHEBI:33019"/>
        <dbReference type="ChEBI" id="CHEBI:57287"/>
        <dbReference type="ChEBI" id="CHEBI:57560"/>
        <dbReference type="ChEBI" id="CHEBI:83139"/>
        <dbReference type="ChEBI" id="CHEBI:456215"/>
        <dbReference type="EC" id="6.2.1.3"/>
    </reaction>
    <physiologicalReaction direction="left-to-right" evidence="6">
        <dbReference type="Rhea" id="RHEA:15422"/>
    </physiologicalReaction>
</comment>
<evidence type="ECO:0000256" key="2">
    <source>
        <dbReference type="ARBA" id="ARBA00022598"/>
    </source>
</evidence>
<dbReference type="InterPro" id="IPR000873">
    <property type="entry name" value="AMP-dep_synth/lig_dom"/>
</dbReference>
<name>A0A8D2IF63_UROPR</name>
<dbReference type="InterPro" id="IPR042099">
    <property type="entry name" value="ANL_N_sf"/>
</dbReference>